<dbReference type="SUPFAM" id="SSF48239">
    <property type="entry name" value="Terpenoid cyclases/Protein prenyltransferases"/>
    <property type="match status" value="1"/>
</dbReference>
<dbReference type="InterPro" id="IPR026284">
    <property type="entry name" value="A2MG_proteobact"/>
</dbReference>
<dbReference type="InterPro" id="IPR040639">
    <property type="entry name" value="A2MG_MG1"/>
</dbReference>
<evidence type="ECO:0000256" key="3">
    <source>
        <dbReference type="SAM" id="MobiDB-lite"/>
    </source>
</evidence>
<protein>
    <recommendedName>
        <fullName evidence="9">Alpha-2-macroglobulin</fullName>
    </recommendedName>
</protein>
<dbReference type="InterPro" id="IPR021868">
    <property type="entry name" value="Alpha_2_Macroglob_MG3"/>
</dbReference>
<evidence type="ECO:0000259" key="5">
    <source>
        <dbReference type="SMART" id="SM01359"/>
    </source>
</evidence>
<dbReference type="PROSITE" id="PS51257">
    <property type="entry name" value="PROKAR_LIPOPROTEIN"/>
    <property type="match status" value="1"/>
</dbReference>
<dbReference type="SMART" id="SM01359">
    <property type="entry name" value="A2M_N_2"/>
    <property type="match status" value="1"/>
</dbReference>
<dbReference type="Pfam" id="PF07703">
    <property type="entry name" value="A2M_BRD"/>
    <property type="match status" value="1"/>
</dbReference>
<dbReference type="Pfam" id="PF11974">
    <property type="entry name" value="bMG3"/>
    <property type="match status" value="1"/>
</dbReference>
<dbReference type="Gene3D" id="2.60.40.1930">
    <property type="match status" value="1"/>
</dbReference>
<dbReference type="Pfam" id="PF17972">
    <property type="entry name" value="bMG5"/>
    <property type="match status" value="1"/>
</dbReference>
<dbReference type="InterPro" id="IPR047565">
    <property type="entry name" value="Alpha-macroglob_thiol-ester_cl"/>
</dbReference>
<proteinExistence type="inferred from homology"/>
<dbReference type="InterPro" id="IPR041203">
    <property type="entry name" value="Bact_A2M_MG5"/>
</dbReference>
<name>A0A171KWS6_9BURK</name>
<evidence type="ECO:0000313" key="8">
    <source>
        <dbReference type="Proteomes" id="UP000078084"/>
    </source>
</evidence>
<dbReference type="InterPro" id="IPR041246">
    <property type="entry name" value="Bact_MG10"/>
</dbReference>
<feature type="compositionally biased region" description="Low complexity" evidence="3">
    <location>
        <begin position="23"/>
        <end position="50"/>
    </location>
</feature>
<dbReference type="InterPro" id="IPR049122">
    <property type="entry name" value="A2MG_CUB"/>
</dbReference>
<evidence type="ECO:0000256" key="2">
    <source>
        <dbReference type="ARBA" id="ARBA00022729"/>
    </source>
</evidence>
<dbReference type="InterPro" id="IPR051802">
    <property type="entry name" value="YfhM-like"/>
</dbReference>
<dbReference type="Pfam" id="PF17973">
    <property type="entry name" value="bMG10"/>
    <property type="match status" value="1"/>
</dbReference>
<dbReference type="Proteomes" id="UP000078084">
    <property type="component" value="Unassembled WGS sequence"/>
</dbReference>
<dbReference type="InterPro" id="IPR011626">
    <property type="entry name" value="Alpha-macroglobulin_TED"/>
</dbReference>
<feature type="signal peptide" evidence="4">
    <location>
        <begin position="1"/>
        <end position="16"/>
    </location>
</feature>
<feature type="chain" id="PRO_5007908810" description="Alpha-2-macroglobulin" evidence="4">
    <location>
        <begin position="17"/>
        <end position="1650"/>
    </location>
</feature>
<keyword evidence="2 4" id="KW-0732">Signal</keyword>
<dbReference type="InterPro" id="IPR049120">
    <property type="entry name" value="A2M_bMG2"/>
</dbReference>
<comment type="caution">
    <text evidence="7">The sequence shown here is derived from an EMBL/GenBank/DDBJ whole genome shotgun (WGS) entry which is preliminary data.</text>
</comment>
<evidence type="ECO:0008006" key="9">
    <source>
        <dbReference type="Google" id="ProtNLM"/>
    </source>
</evidence>
<dbReference type="EMBL" id="LBNE01000001">
    <property type="protein sequence ID" value="KKO73343.1"/>
    <property type="molecule type" value="Genomic_DNA"/>
</dbReference>
<feature type="domain" description="Alpha-2-macroglobulin" evidence="6">
    <location>
        <begin position="960"/>
        <end position="1048"/>
    </location>
</feature>
<gene>
    <name evidence="7" type="ORF">AAV32_03580</name>
</gene>
<dbReference type="Pfam" id="PF21765">
    <property type="entry name" value="CUB_A2MG"/>
    <property type="match status" value="1"/>
</dbReference>
<accession>A0A171KWS6</accession>
<dbReference type="PATRIC" id="fig|206506.3.peg.784"/>
<dbReference type="PIRSF" id="PIRSF038980">
    <property type="entry name" value="A2M_bac"/>
    <property type="match status" value="1"/>
</dbReference>
<dbReference type="Pfam" id="PF17962">
    <property type="entry name" value="bMG6"/>
    <property type="match status" value="1"/>
</dbReference>
<dbReference type="GO" id="GO:0004866">
    <property type="term" value="F:endopeptidase inhibitor activity"/>
    <property type="evidence" value="ECO:0007669"/>
    <property type="project" value="InterPro"/>
</dbReference>
<dbReference type="CDD" id="cd02891">
    <property type="entry name" value="A2M_like"/>
    <property type="match status" value="1"/>
</dbReference>
<sequence length="1650" mass="178838">MSFRTLAVALSLLVLAACDRSSDTQAPAPATSPTAASEQHAPAASAPRAELSAEERAELARVYAGRWLEVLDISEIQQDGAATLAVTFSAPLDPQQKLDNYLSVSDQSSGKVDGAWQLSRNLMTATLGPLSPRRTLDVTVSAGLSSLGGTRLQKDNRETIKTRDADPVVGFASSGSLLPTELVDGLPVMALNVDKVNVDFFRVRPENLVSVLEYGNIRGGMDLWDADYLTRSADLVYSGRFDLHTKPNIRETVLLPLGSIEPLKQPGVYFAVMQRAGSYQYSLPTTLFSLSDIGLSVHRYHDRMLVLTQALTGGKPKSGVEVSVHDKDGKVLASGSTDSHGMLELPQKEEARLVIAQQDGQTTLLRLATSVLDLSEFKVQGPPSGSLNFFMFGPRDLYRPGETVPINALLRDADGKPVAAQPVAVEVMQPDGNVRLRFTWTADSGGLYQRDLALPSDVQAGLWTVQARTGNGDVHTYTFHIEDFMPERMSLALEEPAELLQPADEVAFGIEARYLYGAPAGGNRLSGQIYVAPLREAVAALPGYQFGRVDETGLTQTIELEPSVLADDGTAVISQPSQWREVRSPVQITLQASVQETGGRPVTRRQSVAVWPAERLPGVRLVNVDSDGSVDADSLAEFNFVLADREGKRLASKGLIVRLVRERRDYYWSYGGSDGWGYRYDEKHFVVDERTLDVAAGQSAEAGFMVEWGPYRVEVEDPVTGLVSSERFWAGYRWQDTGEGSGVVRPDQVALTLDKASYRAGDVAKVTVAPPVAGSGYLMVESAEGPLWWQAIDVPAEGQVFEIPVARDWDRHDLYISALVLRPGERKTVQTPKRAVGVLYLPLSREDRKLNVTLEAPGQMRPERALTTRVQVKDEQGKPVANAHVLLSAVDVGILNITEFKTPDPYTAFFGRKRYGVDQMDMYGRLIEGGNLRQASLAFGGDASSTPGGLPPLTTVRLVSLLAAPVKTNEEGYVDVNVDVPDFNGELRVMAQVWNDASYGASEAATVVSAPLVAELAAPRFLAGGDRSTLALDLHNLSGAVQDLDIKLEFSGSLAADGERAKGTRLKLANGAKRTLDIPIKAVGGFGQGTVTVKVSGLKVDDDASGTLARDWQIGVRPAVPAQTRKFRAVLPAAGEAWTLPADMDGGWQEGGLQAVLDLSSQPPLNVAEQVQELIAYPYGCTEQTVSGLYASLYLDQAALMRLGVKSEPDEQRRKSVDIGIQRLLSMQRADGAFGLWSPESPEAHWVTVYATDFLLRAKAQGHEVPAFALEQATRKLQSYLTDGNVGLDFHSERPAHAIFAVRAYAGSVLARSKQAPLASLRALFERRDVALSGLPLAHLGLALIAMGDSQRGEIALREALGKQRPENYWLNDYGSQLRDGAAILQLMLESDALPTERNQLLLSVADLMHDKRWLSTQERASLLLAAVRLDQSTQPRWTATWEAGASSETISSDRARGVMVPAADLAGHALTLRNEGETELYAGLTLRGYPKTVPQAQSNGISIRRQYLDTAGNAINLADVRSGELILVSISVRADIYVPDALVVDLLPAGLEPENQNLANASASLEQAGGQVNDLWQRAMQTNIIHQEYRDDRYVAALPLSPNTNTSLLYLARAVTPGIYLVPPPFVESMYTPSRNGLGAAPGRMTIKP</sequence>
<dbReference type="InterPro" id="IPR008930">
    <property type="entry name" value="Terpenoid_cyclase/PrenylTrfase"/>
</dbReference>
<dbReference type="Gene3D" id="1.50.10.20">
    <property type="match status" value="1"/>
</dbReference>
<dbReference type="Pfam" id="PF17970">
    <property type="entry name" value="bMG1"/>
    <property type="match status" value="1"/>
</dbReference>
<dbReference type="Pfam" id="PF07678">
    <property type="entry name" value="TED_complement"/>
    <property type="match status" value="1"/>
</dbReference>
<dbReference type="PANTHER" id="PTHR40094">
    <property type="entry name" value="ALPHA-2-MACROGLOBULIN HOMOLOG"/>
    <property type="match status" value="1"/>
</dbReference>
<dbReference type="InterPro" id="IPR011625">
    <property type="entry name" value="A2M_N_BRD"/>
</dbReference>
<dbReference type="SMART" id="SM01360">
    <property type="entry name" value="A2M"/>
    <property type="match status" value="1"/>
</dbReference>
<evidence type="ECO:0000256" key="1">
    <source>
        <dbReference type="ARBA" id="ARBA00010556"/>
    </source>
</evidence>
<evidence type="ECO:0000259" key="6">
    <source>
        <dbReference type="SMART" id="SM01360"/>
    </source>
</evidence>
<dbReference type="SMART" id="SM01419">
    <property type="entry name" value="Thiol-ester_cl"/>
    <property type="match status" value="1"/>
</dbReference>
<dbReference type="RefSeq" id="WP_068367536.1">
    <property type="nucleotide sequence ID" value="NZ_CP033936.1"/>
</dbReference>
<comment type="similarity">
    <text evidence="1">Belongs to the protease inhibitor I39 (alpha-2-macroglobulin) family. Bacterial alpha-2-macroglobulin subfamily.</text>
</comment>
<dbReference type="InterPro" id="IPR041462">
    <property type="entry name" value="Bact_A2M_MG6"/>
</dbReference>
<dbReference type="InterPro" id="IPR001599">
    <property type="entry name" value="Macroglobln_a2"/>
</dbReference>
<evidence type="ECO:0000313" key="7">
    <source>
        <dbReference type="EMBL" id="KKO73343.1"/>
    </source>
</evidence>
<reference evidence="7 8" key="1">
    <citation type="submission" date="2015-04" db="EMBL/GenBank/DDBJ databases">
        <title>Genome sequence of Kerstersia gyiorum CG1.</title>
        <authorList>
            <person name="Greninger A.L."/>
            <person name="Kozyreva V."/>
            <person name="Chaturvedi V."/>
        </authorList>
    </citation>
    <scope>NUCLEOTIDE SEQUENCE [LARGE SCALE GENOMIC DNA]</scope>
    <source>
        <strain evidence="7 8">CG1</strain>
    </source>
</reference>
<dbReference type="Pfam" id="PF00207">
    <property type="entry name" value="A2M"/>
    <property type="match status" value="1"/>
</dbReference>
<dbReference type="OrthoDB" id="9767116at2"/>
<keyword evidence="8" id="KW-1185">Reference proteome</keyword>
<dbReference type="STRING" id="206506.AAV32_03580"/>
<evidence type="ECO:0000256" key="4">
    <source>
        <dbReference type="SAM" id="SignalP"/>
    </source>
</evidence>
<feature type="domain" description="Alpha-2-macroglobulin bait region" evidence="5">
    <location>
        <begin position="749"/>
        <end position="897"/>
    </location>
</feature>
<dbReference type="PANTHER" id="PTHR40094:SF1">
    <property type="entry name" value="UBIQUITIN DOMAIN-CONTAINING PROTEIN"/>
    <property type="match status" value="1"/>
</dbReference>
<organism evidence="7 8">
    <name type="scientific">Kerstersia gyiorum</name>
    <dbReference type="NCBI Taxonomy" id="206506"/>
    <lineage>
        <taxon>Bacteria</taxon>
        <taxon>Pseudomonadati</taxon>
        <taxon>Pseudomonadota</taxon>
        <taxon>Betaproteobacteria</taxon>
        <taxon>Burkholderiales</taxon>
        <taxon>Alcaligenaceae</taxon>
        <taxon>Kerstersia</taxon>
    </lineage>
</organism>
<feature type="region of interest" description="Disordered" evidence="3">
    <location>
        <begin position="23"/>
        <end position="51"/>
    </location>
</feature>
<dbReference type="InterPro" id="IPR002890">
    <property type="entry name" value="MG2"/>
</dbReference>
<dbReference type="GO" id="GO:0005615">
    <property type="term" value="C:extracellular space"/>
    <property type="evidence" value="ECO:0007669"/>
    <property type="project" value="InterPro"/>
</dbReference>
<dbReference type="Pfam" id="PF01835">
    <property type="entry name" value="MG2"/>
    <property type="match status" value="1"/>
</dbReference>
<dbReference type="Pfam" id="PF21142">
    <property type="entry name" value="A2M_bMG2"/>
    <property type="match status" value="1"/>
</dbReference>